<accession>A0A410WVE2</accession>
<keyword evidence="5" id="KW-1185">Reference proteome</keyword>
<name>A0A410WVE2_9BACL</name>
<keyword evidence="3" id="KW-0808">Transferase</keyword>
<dbReference type="AlphaFoldDB" id="A0A410WVE2"/>
<dbReference type="EC" id="2.3.1.-" evidence="2"/>
<dbReference type="Pfam" id="PF00583">
    <property type="entry name" value="Acetyltransf_1"/>
    <property type="match status" value="1"/>
</dbReference>
<dbReference type="EMBL" id="CP026520">
    <property type="protein sequence ID" value="QAV18446.1"/>
    <property type="molecule type" value="Genomic_DNA"/>
</dbReference>
<dbReference type="Gene3D" id="3.40.630.30">
    <property type="match status" value="1"/>
</dbReference>
<sequence length="175" mass="19515">MNEELRELNLEEGSDIFEMTREIGLGANGFVNSFYSETRDEFYNLLLKNYNMARAKQLPEGLVPQTVYWLYVGGRPVGYGKMRHALNGQLKKRGGHIGYVIRPTERGKGYAKLLLQLLLREAAVKGIHEALLTCNEDNAPSRRVIESCGGVLQDTIDGICRYHVPAGRVLGSTGT</sequence>
<gene>
    <name evidence="2" type="ORF">M5X16_00720</name>
    <name evidence="3" type="ORF">PC41400_12475</name>
</gene>
<dbReference type="EMBL" id="JAMDMJ010000001">
    <property type="protein sequence ID" value="MCY9594301.1"/>
    <property type="molecule type" value="Genomic_DNA"/>
</dbReference>
<dbReference type="InterPro" id="IPR000182">
    <property type="entry name" value="GNAT_dom"/>
</dbReference>
<dbReference type="PANTHER" id="PTHR39173:SF1">
    <property type="entry name" value="ACETYLTRANSFERASE"/>
    <property type="match status" value="1"/>
</dbReference>
<evidence type="ECO:0000313" key="3">
    <source>
        <dbReference type="EMBL" id="QAV18446.1"/>
    </source>
</evidence>
<evidence type="ECO:0000313" key="5">
    <source>
        <dbReference type="Proteomes" id="UP001527202"/>
    </source>
</evidence>
<dbReference type="InterPro" id="IPR016181">
    <property type="entry name" value="Acyl_CoA_acyltransferase"/>
</dbReference>
<dbReference type="Proteomes" id="UP001527202">
    <property type="component" value="Unassembled WGS sequence"/>
</dbReference>
<dbReference type="RefSeq" id="WP_042228260.1">
    <property type="nucleotide sequence ID" value="NZ_CP026520.1"/>
</dbReference>
<dbReference type="KEGG" id="pchi:PC41400_12475"/>
<organism evidence="3 4">
    <name type="scientific">Paenibacillus chitinolyticus</name>
    <dbReference type="NCBI Taxonomy" id="79263"/>
    <lineage>
        <taxon>Bacteria</taxon>
        <taxon>Bacillati</taxon>
        <taxon>Bacillota</taxon>
        <taxon>Bacilli</taxon>
        <taxon>Bacillales</taxon>
        <taxon>Paenibacillaceae</taxon>
        <taxon>Paenibacillus</taxon>
    </lineage>
</organism>
<proteinExistence type="predicted"/>
<reference evidence="3 4" key="1">
    <citation type="submission" date="2018-01" db="EMBL/GenBank/DDBJ databases">
        <title>The whole genome sequencing and assembly of Paenibacillus chitinolyticus KCCM 41400 strain.</title>
        <authorList>
            <person name="Kim J.-Y."/>
            <person name="Park M.-K."/>
            <person name="Lee Y.-J."/>
            <person name="Yi H."/>
            <person name="Bahn Y.-S."/>
            <person name="Kim J.F."/>
            <person name="Lee D.-W."/>
        </authorList>
    </citation>
    <scope>NUCLEOTIDE SEQUENCE [LARGE SCALE GENOMIC DNA]</scope>
    <source>
        <strain evidence="3 4">KCCM 41400</strain>
    </source>
</reference>
<reference evidence="2 5" key="2">
    <citation type="submission" date="2022-05" db="EMBL/GenBank/DDBJ databases">
        <title>Genome Sequencing of Bee-Associated Microbes.</title>
        <authorList>
            <person name="Dunlap C."/>
        </authorList>
    </citation>
    <scope>NUCLEOTIDE SEQUENCE [LARGE SCALE GENOMIC DNA]</scope>
    <source>
        <strain evidence="2 5">NRRL B-23120</strain>
    </source>
</reference>
<dbReference type="OrthoDB" id="9797989at2"/>
<dbReference type="GO" id="GO:0016747">
    <property type="term" value="F:acyltransferase activity, transferring groups other than amino-acyl groups"/>
    <property type="evidence" value="ECO:0007669"/>
    <property type="project" value="InterPro"/>
</dbReference>
<evidence type="ECO:0000259" key="1">
    <source>
        <dbReference type="PROSITE" id="PS51186"/>
    </source>
</evidence>
<keyword evidence="2" id="KW-0012">Acyltransferase</keyword>
<feature type="domain" description="N-acetyltransferase" evidence="1">
    <location>
        <begin position="3"/>
        <end position="171"/>
    </location>
</feature>
<dbReference type="PROSITE" id="PS51186">
    <property type="entry name" value="GNAT"/>
    <property type="match status" value="1"/>
</dbReference>
<evidence type="ECO:0000313" key="2">
    <source>
        <dbReference type="EMBL" id="MCY9594301.1"/>
    </source>
</evidence>
<evidence type="ECO:0000313" key="4">
    <source>
        <dbReference type="Proteomes" id="UP000288943"/>
    </source>
</evidence>
<protein>
    <submittedName>
        <fullName evidence="3">GNAT family N-acetyltransferase</fullName>
        <ecNumber evidence="2">2.3.1.-</ecNumber>
    </submittedName>
</protein>
<dbReference type="Proteomes" id="UP000288943">
    <property type="component" value="Chromosome"/>
</dbReference>
<dbReference type="SUPFAM" id="SSF55729">
    <property type="entry name" value="Acyl-CoA N-acyltransferases (Nat)"/>
    <property type="match status" value="1"/>
</dbReference>
<dbReference type="PANTHER" id="PTHR39173">
    <property type="entry name" value="ACETYLTRANSFERASE"/>
    <property type="match status" value="1"/>
</dbReference>
<dbReference type="GeneID" id="95375626"/>